<dbReference type="Proteomes" id="UP001596509">
    <property type="component" value="Unassembled WGS sequence"/>
</dbReference>
<sequence>MTDKPNFLPERLALLADLNAAQYLTEGLLSGKEDAQAIALNKTTEPLPHDRESRAELAPVRDLIDDVMYQFRDDRPTSADAWLAPRLHATLRLTRREAADRRFWNYLALGVAPDYVVWRHLGAKSEDAPPKVAARRFRGPAYTQAFARLWWTAELFRDGPDYGPVVTVCSNQDMLNTALRVDVIDHRPTAQATVRLMERGTVRTGREVNALVAAVNASAATLMYDVIAPDADRDGRPLREWIEAAESAPAVPRRELPVGPYEEKTPERSVDVLVDHFAELFAGAPVRGRRDAGEETGSDV</sequence>
<accession>A0ABW2M6L2</accession>
<name>A0ABW2M6L2_9ACTN</name>
<organism evidence="1 2">
    <name type="scientific">Streptomyces caviscabies</name>
    <dbReference type="NCBI Taxonomy" id="90079"/>
    <lineage>
        <taxon>Bacteria</taxon>
        <taxon>Bacillati</taxon>
        <taxon>Actinomycetota</taxon>
        <taxon>Actinomycetes</taxon>
        <taxon>Kitasatosporales</taxon>
        <taxon>Streptomycetaceae</taxon>
        <taxon>Streptomyces</taxon>
    </lineage>
</organism>
<dbReference type="Pfam" id="PF19866">
    <property type="entry name" value="DUF6339"/>
    <property type="match status" value="1"/>
</dbReference>
<keyword evidence="2" id="KW-1185">Reference proteome</keyword>
<dbReference type="EMBL" id="JBHTCK010000001">
    <property type="protein sequence ID" value="MFC7349172.1"/>
    <property type="molecule type" value="Genomic_DNA"/>
</dbReference>
<reference evidence="2" key="1">
    <citation type="journal article" date="2019" name="Int. J. Syst. Evol. Microbiol.">
        <title>The Global Catalogue of Microorganisms (GCM) 10K type strain sequencing project: providing services to taxonomists for standard genome sequencing and annotation.</title>
        <authorList>
            <consortium name="The Broad Institute Genomics Platform"/>
            <consortium name="The Broad Institute Genome Sequencing Center for Infectious Disease"/>
            <person name="Wu L."/>
            <person name="Ma J."/>
        </authorList>
    </citation>
    <scope>NUCLEOTIDE SEQUENCE [LARGE SCALE GENOMIC DNA]</scope>
    <source>
        <strain evidence="2">ICMP 19430</strain>
    </source>
</reference>
<evidence type="ECO:0000313" key="2">
    <source>
        <dbReference type="Proteomes" id="UP001596509"/>
    </source>
</evidence>
<dbReference type="InterPro" id="IPR045920">
    <property type="entry name" value="DUF6339"/>
</dbReference>
<gene>
    <name evidence="1" type="ORF">ACFQW9_00800</name>
</gene>
<comment type="caution">
    <text evidence="1">The sequence shown here is derived from an EMBL/GenBank/DDBJ whole genome shotgun (WGS) entry which is preliminary data.</text>
</comment>
<dbReference type="RefSeq" id="WP_030629069.1">
    <property type="nucleotide sequence ID" value="NZ_JBHTCK010000001.1"/>
</dbReference>
<proteinExistence type="predicted"/>
<protein>
    <submittedName>
        <fullName evidence="1">DUF6339 family protein</fullName>
    </submittedName>
</protein>
<evidence type="ECO:0000313" key="1">
    <source>
        <dbReference type="EMBL" id="MFC7349172.1"/>
    </source>
</evidence>